<evidence type="ECO:0000313" key="3">
    <source>
        <dbReference type="Proteomes" id="UP000580250"/>
    </source>
</evidence>
<sequence>MKLILLVFIQMCIIELVFSDDPQKCGDDYDPCPPGYICDYEVCVKDIPTTTTTTQKPTSPKPSK</sequence>
<accession>A0A6V7UL94</accession>
<evidence type="ECO:0000313" key="2">
    <source>
        <dbReference type="EMBL" id="CAD2160737.1"/>
    </source>
</evidence>
<comment type="caution">
    <text evidence="2">The sequence shown here is derived from an EMBL/GenBank/DDBJ whole genome shotgun (WGS) entry which is preliminary data.</text>
</comment>
<dbReference type="AlphaFoldDB" id="A0A6V7UL94"/>
<protein>
    <submittedName>
        <fullName evidence="2">Uncharacterized protein</fullName>
    </submittedName>
</protein>
<feature type="chain" id="PRO_5027994819" evidence="1">
    <location>
        <begin position="20"/>
        <end position="64"/>
    </location>
</feature>
<feature type="signal peptide" evidence="1">
    <location>
        <begin position="1"/>
        <end position="19"/>
    </location>
</feature>
<gene>
    <name evidence="2" type="ORF">MENT_LOCUS14435</name>
</gene>
<reference evidence="2 3" key="1">
    <citation type="submission" date="2020-08" db="EMBL/GenBank/DDBJ databases">
        <authorList>
            <person name="Koutsovoulos G."/>
            <person name="Danchin GJ E."/>
        </authorList>
    </citation>
    <scope>NUCLEOTIDE SEQUENCE [LARGE SCALE GENOMIC DNA]</scope>
</reference>
<proteinExistence type="predicted"/>
<keyword evidence="1" id="KW-0732">Signal</keyword>
<name>A0A6V7UL94_MELEN</name>
<dbReference type="Proteomes" id="UP000580250">
    <property type="component" value="Unassembled WGS sequence"/>
</dbReference>
<evidence type="ECO:0000256" key="1">
    <source>
        <dbReference type="SAM" id="SignalP"/>
    </source>
</evidence>
<organism evidence="2 3">
    <name type="scientific">Meloidogyne enterolobii</name>
    <name type="common">Root-knot nematode worm</name>
    <name type="synonym">Meloidogyne mayaguensis</name>
    <dbReference type="NCBI Taxonomy" id="390850"/>
    <lineage>
        <taxon>Eukaryota</taxon>
        <taxon>Metazoa</taxon>
        <taxon>Ecdysozoa</taxon>
        <taxon>Nematoda</taxon>
        <taxon>Chromadorea</taxon>
        <taxon>Rhabditida</taxon>
        <taxon>Tylenchina</taxon>
        <taxon>Tylenchomorpha</taxon>
        <taxon>Tylenchoidea</taxon>
        <taxon>Meloidogynidae</taxon>
        <taxon>Meloidogyninae</taxon>
        <taxon>Meloidogyne</taxon>
    </lineage>
</organism>
<dbReference type="EMBL" id="CAJEWN010000081">
    <property type="protein sequence ID" value="CAD2160737.1"/>
    <property type="molecule type" value="Genomic_DNA"/>
</dbReference>